<gene>
    <name evidence="1" type="ORF">PIB30_089465</name>
</gene>
<reference evidence="1 2" key="1">
    <citation type="journal article" date="2023" name="Plants (Basel)">
        <title>Bridging the Gap: Combining Genomics and Transcriptomics Approaches to Understand Stylosanthes scabra, an Orphan Legume from the Brazilian Caatinga.</title>
        <authorList>
            <person name="Ferreira-Neto J.R.C."/>
            <person name="da Silva M.D."/>
            <person name="Binneck E."/>
            <person name="de Melo N.F."/>
            <person name="da Silva R.H."/>
            <person name="de Melo A.L.T.M."/>
            <person name="Pandolfi V."/>
            <person name="Bustamante F.O."/>
            <person name="Brasileiro-Vidal A.C."/>
            <person name="Benko-Iseppon A.M."/>
        </authorList>
    </citation>
    <scope>NUCLEOTIDE SEQUENCE [LARGE SCALE GENOMIC DNA]</scope>
    <source>
        <tissue evidence="1">Leaves</tissue>
    </source>
</reference>
<comment type="caution">
    <text evidence="1">The sequence shown here is derived from an EMBL/GenBank/DDBJ whole genome shotgun (WGS) entry which is preliminary data.</text>
</comment>
<accession>A0ABU6ZSM0</accession>
<proteinExistence type="predicted"/>
<sequence>MRMGFPLGFLEMLRFRLWSGYNYQRRGLVHGGVDVADEAEHVMVWWISINAPLGGMGGDEWCGGGNVVWVA</sequence>
<dbReference type="Proteomes" id="UP001341840">
    <property type="component" value="Unassembled WGS sequence"/>
</dbReference>
<evidence type="ECO:0000313" key="1">
    <source>
        <dbReference type="EMBL" id="MED6224991.1"/>
    </source>
</evidence>
<protein>
    <submittedName>
        <fullName evidence="1">Uncharacterized protein</fullName>
    </submittedName>
</protein>
<name>A0ABU6ZSM0_9FABA</name>
<evidence type="ECO:0000313" key="2">
    <source>
        <dbReference type="Proteomes" id="UP001341840"/>
    </source>
</evidence>
<organism evidence="1 2">
    <name type="scientific">Stylosanthes scabra</name>
    <dbReference type="NCBI Taxonomy" id="79078"/>
    <lineage>
        <taxon>Eukaryota</taxon>
        <taxon>Viridiplantae</taxon>
        <taxon>Streptophyta</taxon>
        <taxon>Embryophyta</taxon>
        <taxon>Tracheophyta</taxon>
        <taxon>Spermatophyta</taxon>
        <taxon>Magnoliopsida</taxon>
        <taxon>eudicotyledons</taxon>
        <taxon>Gunneridae</taxon>
        <taxon>Pentapetalae</taxon>
        <taxon>rosids</taxon>
        <taxon>fabids</taxon>
        <taxon>Fabales</taxon>
        <taxon>Fabaceae</taxon>
        <taxon>Papilionoideae</taxon>
        <taxon>50 kb inversion clade</taxon>
        <taxon>dalbergioids sensu lato</taxon>
        <taxon>Dalbergieae</taxon>
        <taxon>Pterocarpus clade</taxon>
        <taxon>Stylosanthes</taxon>
    </lineage>
</organism>
<dbReference type="EMBL" id="JASCZI010273535">
    <property type="protein sequence ID" value="MED6224991.1"/>
    <property type="molecule type" value="Genomic_DNA"/>
</dbReference>
<keyword evidence="2" id="KW-1185">Reference proteome</keyword>